<evidence type="ECO:0000313" key="4">
    <source>
        <dbReference type="Proteomes" id="UP000295198"/>
    </source>
</evidence>
<sequence length="350" mass="38247">MGSRESWAAWDSWSSGTGTASPPTDSARSFTLVGIREEQPGPRWQALFSATWPAYRAWYLQDGEDARPDLATARAQLTRHMPELVPTWEAMVALAGDDDVAARMLTLWDAPGFAPGCSQAAQVGGDPVMVRNYDYSPDLFEWVVYSSKFARRKVIGTSDCLWGLLDGMNDDGLVISLTHGGRQSSGPGFAIPLVVRYLLEVAGTVEEAGAALDRLPVAASYNLTMMDATGAVVTAFVSPGNEPEYTDSAVATNHRGRVPERPEHARALRSVERQDHLLALLEEPTERALLTAAFLRAPLHSQRYAQGFGTLYTAAYRPRVQQLTYSWPGTSFTRTFDSPDDSITVSLQEG</sequence>
<dbReference type="EMBL" id="SDKM01000053">
    <property type="protein sequence ID" value="RYP82132.1"/>
    <property type="molecule type" value="Genomic_DNA"/>
</dbReference>
<feature type="domain" description="Peptidase C45 hydrolase" evidence="2">
    <location>
        <begin position="126"/>
        <end position="329"/>
    </location>
</feature>
<comment type="caution">
    <text evidence="3">The sequence shown here is derived from an EMBL/GenBank/DDBJ whole genome shotgun (WGS) entry which is preliminary data.</text>
</comment>
<dbReference type="SUPFAM" id="SSF56235">
    <property type="entry name" value="N-terminal nucleophile aminohydrolases (Ntn hydrolases)"/>
    <property type="match status" value="1"/>
</dbReference>
<protein>
    <submittedName>
        <fullName evidence="3">Peptidase C45</fullName>
    </submittedName>
</protein>
<feature type="compositionally biased region" description="Polar residues" evidence="1">
    <location>
        <begin position="12"/>
        <end position="26"/>
    </location>
</feature>
<name>A0A4Q4Z3J2_9ACTN</name>
<dbReference type="Proteomes" id="UP000295198">
    <property type="component" value="Unassembled WGS sequence"/>
</dbReference>
<dbReference type="Pfam" id="PF03417">
    <property type="entry name" value="AAT"/>
    <property type="match status" value="1"/>
</dbReference>
<evidence type="ECO:0000313" key="3">
    <source>
        <dbReference type="EMBL" id="RYP82132.1"/>
    </source>
</evidence>
<keyword evidence="4" id="KW-1185">Reference proteome</keyword>
<gene>
    <name evidence="3" type="ORF">EKO23_22435</name>
</gene>
<dbReference type="InterPro" id="IPR047794">
    <property type="entry name" value="C45_proenzyme-like"/>
</dbReference>
<reference evidence="3 4" key="1">
    <citation type="submission" date="2019-01" db="EMBL/GenBank/DDBJ databases">
        <title>Nocardioides guangzhouensis sp. nov., an actinobacterium isolated from soil.</title>
        <authorList>
            <person name="Fu Y."/>
            <person name="Cai Y."/>
            <person name="Lin Z."/>
            <person name="Chen P."/>
        </authorList>
    </citation>
    <scope>NUCLEOTIDE SEQUENCE [LARGE SCALE GENOMIC DNA]</scope>
    <source>
        <strain evidence="3 4">130</strain>
    </source>
</reference>
<dbReference type="Gene3D" id="3.60.60.10">
    <property type="entry name" value="Penicillin V Acylase, Chain A"/>
    <property type="match status" value="1"/>
</dbReference>
<organism evidence="3 4">
    <name type="scientific">Nocardioides guangzhouensis</name>
    <dbReference type="NCBI Taxonomy" id="2497878"/>
    <lineage>
        <taxon>Bacteria</taxon>
        <taxon>Bacillati</taxon>
        <taxon>Actinomycetota</taxon>
        <taxon>Actinomycetes</taxon>
        <taxon>Propionibacteriales</taxon>
        <taxon>Nocardioidaceae</taxon>
        <taxon>Nocardioides</taxon>
    </lineage>
</organism>
<feature type="region of interest" description="Disordered" evidence="1">
    <location>
        <begin position="1"/>
        <end position="26"/>
    </location>
</feature>
<proteinExistence type="predicted"/>
<dbReference type="OrthoDB" id="8617387at2"/>
<accession>A0A4Q4Z3J2</accession>
<evidence type="ECO:0000259" key="2">
    <source>
        <dbReference type="Pfam" id="PF03417"/>
    </source>
</evidence>
<dbReference type="InterPro" id="IPR029055">
    <property type="entry name" value="Ntn_hydrolases_N"/>
</dbReference>
<evidence type="ECO:0000256" key="1">
    <source>
        <dbReference type="SAM" id="MobiDB-lite"/>
    </source>
</evidence>
<dbReference type="InterPro" id="IPR005079">
    <property type="entry name" value="Peptidase_C45_hydrolase"/>
</dbReference>
<dbReference type="NCBIfam" id="NF040521">
    <property type="entry name" value="C45_proenzyme"/>
    <property type="match status" value="1"/>
</dbReference>
<dbReference type="AlphaFoldDB" id="A0A4Q4Z3J2"/>